<feature type="transmembrane region" description="Helical" evidence="1">
    <location>
        <begin position="6"/>
        <end position="23"/>
    </location>
</feature>
<dbReference type="PANTHER" id="PTHR43685:SF2">
    <property type="entry name" value="GLYCOSYLTRANSFERASE 2-LIKE DOMAIN-CONTAINING PROTEIN"/>
    <property type="match status" value="1"/>
</dbReference>
<dbReference type="GO" id="GO:0016740">
    <property type="term" value="F:transferase activity"/>
    <property type="evidence" value="ECO:0007669"/>
    <property type="project" value="UniProtKB-KW"/>
</dbReference>
<evidence type="ECO:0000313" key="3">
    <source>
        <dbReference type="EMBL" id="RPD99548.1"/>
    </source>
</evidence>
<dbReference type="InterPro" id="IPR001173">
    <property type="entry name" value="Glyco_trans_2-like"/>
</dbReference>
<proteinExistence type="predicted"/>
<feature type="transmembrane region" description="Helical" evidence="1">
    <location>
        <begin position="340"/>
        <end position="360"/>
    </location>
</feature>
<dbReference type="Gene3D" id="3.90.550.10">
    <property type="entry name" value="Spore Coat Polysaccharide Biosynthesis Protein SpsA, Chain A"/>
    <property type="match status" value="1"/>
</dbReference>
<feature type="domain" description="Glycosyltransferase 2-like" evidence="2">
    <location>
        <begin position="42"/>
        <end position="186"/>
    </location>
</feature>
<dbReference type="Pfam" id="PF00535">
    <property type="entry name" value="Glycos_transf_2"/>
    <property type="match status" value="1"/>
</dbReference>
<sequence length="370" mass="42916">MLSFLYAIFILSVFTQLIFFYIFSKFSFTKHQYSNVLQPKVSVIICARNEAQNLSRHLEKFLTQRYTDFEVIVVNDGSTDNSSDLLHTYQKRFSHLKVVDIKSNNSYSGNKKKAISKGIKASKYDYLLFSDADCEPSSKYWISEMSSQFSTNKKIVLGYGAYRKINNSFLNKLIRFETLMTAIQYFSYVKIGLPYMGVGRNLAYHKELFIKVNGLSSHANLKSGDDDLFVNQVAKINNTAICFSKKSFTISEPNTSFKAWFNQKKRHITTANYYKPIHKLLLGFYYLSQILFWILAIILLSLSLIGEVEFWSVIVIVLIRLVLQFIILSKAAEKLDERDLSLWFPILDILLVFMQLQLFVSNLIAKPKYW</sequence>
<dbReference type="PANTHER" id="PTHR43685">
    <property type="entry name" value="GLYCOSYLTRANSFERASE"/>
    <property type="match status" value="1"/>
</dbReference>
<dbReference type="OrthoDB" id="9800276at2"/>
<keyword evidence="1" id="KW-0812">Transmembrane</keyword>
<dbReference type="EMBL" id="RPFJ01000003">
    <property type="protein sequence ID" value="RPD99548.1"/>
    <property type="molecule type" value="Genomic_DNA"/>
</dbReference>
<name>A0A3N4NZ97_9FLAO</name>
<organism evidence="3 4">
    <name type="scientific">Aureibaculum marinum</name>
    <dbReference type="NCBI Taxonomy" id="2487930"/>
    <lineage>
        <taxon>Bacteria</taxon>
        <taxon>Pseudomonadati</taxon>
        <taxon>Bacteroidota</taxon>
        <taxon>Flavobacteriia</taxon>
        <taxon>Flavobacteriales</taxon>
        <taxon>Flavobacteriaceae</taxon>
        <taxon>Aureibaculum</taxon>
    </lineage>
</organism>
<evidence type="ECO:0000313" key="4">
    <source>
        <dbReference type="Proteomes" id="UP000270856"/>
    </source>
</evidence>
<keyword evidence="4" id="KW-1185">Reference proteome</keyword>
<dbReference type="SUPFAM" id="SSF53448">
    <property type="entry name" value="Nucleotide-diphospho-sugar transferases"/>
    <property type="match status" value="1"/>
</dbReference>
<comment type="caution">
    <text evidence="3">The sequence shown here is derived from an EMBL/GenBank/DDBJ whole genome shotgun (WGS) entry which is preliminary data.</text>
</comment>
<evidence type="ECO:0000259" key="2">
    <source>
        <dbReference type="Pfam" id="PF00535"/>
    </source>
</evidence>
<dbReference type="InterPro" id="IPR050834">
    <property type="entry name" value="Glycosyltransf_2"/>
</dbReference>
<dbReference type="InterPro" id="IPR029044">
    <property type="entry name" value="Nucleotide-diphossugar_trans"/>
</dbReference>
<keyword evidence="1" id="KW-0472">Membrane</keyword>
<evidence type="ECO:0000256" key="1">
    <source>
        <dbReference type="SAM" id="Phobius"/>
    </source>
</evidence>
<reference evidence="3 4" key="1">
    <citation type="submission" date="2018-11" db="EMBL/GenBank/DDBJ databases">
        <title>Aureibaculum marinum gen. nov., sp. nov., a member of the family Flavobacteriaceae isolated from the Bohai Sea.</title>
        <authorList>
            <person name="Ji X."/>
        </authorList>
    </citation>
    <scope>NUCLEOTIDE SEQUENCE [LARGE SCALE GENOMIC DNA]</scope>
    <source>
        <strain evidence="3 4">BH-SD17</strain>
    </source>
</reference>
<feature type="transmembrane region" description="Helical" evidence="1">
    <location>
        <begin position="284"/>
        <end position="304"/>
    </location>
</feature>
<keyword evidence="3" id="KW-0808">Transferase</keyword>
<dbReference type="Proteomes" id="UP000270856">
    <property type="component" value="Unassembled WGS sequence"/>
</dbReference>
<protein>
    <submittedName>
        <fullName evidence="3">Glycosyltransferase</fullName>
    </submittedName>
</protein>
<keyword evidence="1" id="KW-1133">Transmembrane helix</keyword>
<gene>
    <name evidence="3" type="ORF">EGM88_03100</name>
</gene>
<feature type="transmembrane region" description="Helical" evidence="1">
    <location>
        <begin position="310"/>
        <end position="328"/>
    </location>
</feature>
<accession>A0A3N4NZ97</accession>
<dbReference type="AlphaFoldDB" id="A0A3N4NZ97"/>